<name>A0ABQ3UXW5_9CHLR</name>
<comment type="caution">
    <text evidence="1">The sequence shown here is derived from an EMBL/GenBank/DDBJ whole genome shotgun (WGS) entry which is preliminary data.</text>
</comment>
<dbReference type="EMBL" id="BNJG01000002">
    <property type="protein sequence ID" value="GHO57701.1"/>
    <property type="molecule type" value="Genomic_DNA"/>
</dbReference>
<accession>A0ABQ3UXW5</accession>
<dbReference type="RefSeq" id="WP_201374033.1">
    <property type="nucleotide sequence ID" value="NZ_BNJG01000002.1"/>
</dbReference>
<proteinExistence type="predicted"/>
<evidence type="ECO:0008006" key="3">
    <source>
        <dbReference type="Google" id="ProtNLM"/>
    </source>
</evidence>
<keyword evidence="2" id="KW-1185">Reference proteome</keyword>
<gene>
    <name evidence="1" type="ORF">KSB_61760</name>
</gene>
<evidence type="ECO:0000313" key="1">
    <source>
        <dbReference type="EMBL" id="GHO57701.1"/>
    </source>
</evidence>
<evidence type="ECO:0000313" key="2">
    <source>
        <dbReference type="Proteomes" id="UP000654345"/>
    </source>
</evidence>
<organism evidence="1 2">
    <name type="scientific">Ktedonobacter robiniae</name>
    <dbReference type="NCBI Taxonomy" id="2778365"/>
    <lineage>
        <taxon>Bacteria</taxon>
        <taxon>Bacillati</taxon>
        <taxon>Chloroflexota</taxon>
        <taxon>Ktedonobacteria</taxon>
        <taxon>Ktedonobacterales</taxon>
        <taxon>Ktedonobacteraceae</taxon>
        <taxon>Ktedonobacter</taxon>
    </lineage>
</organism>
<sequence>MTTETTEGQSSAPSVGATTDIPVAWHQINWREAERNVRRLQTRIAVRP</sequence>
<protein>
    <recommendedName>
        <fullName evidence="3">Reverse transcriptase N-terminal domain-containing protein</fullName>
    </recommendedName>
</protein>
<dbReference type="Proteomes" id="UP000654345">
    <property type="component" value="Unassembled WGS sequence"/>
</dbReference>
<reference evidence="1 2" key="1">
    <citation type="journal article" date="2021" name="Int. J. Syst. Evol. Microbiol.">
        <title>Reticulibacter mediterranei gen. nov., sp. nov., within the new family Reticulibacteraceae fam. nov., and Ktedonospora formicarum gen. nov., sp. nov., Ktedonobacter robiniae sp. nov., Dictyobacter formicarum sp. nov. and Dictyobacter arantiisoli sp. nov., belonging to the class Ktedonobacteria.</title>
        <authorList>
            <person name="Yabe S."/>
            <person name="Zheng Y."/>
            <person name="Wang C.M."/>
            <person name="Sakai Y."/>
            <person name="Abe K."/>
            <person name="Yokota A."/>
            <person name="Donadio S."/>
            <person name="Cavaletti L."/>
            <person name="Monciardini P."/>
        </authorList>
    </citation>
    <scope>NUCLEOTIDE SEQUENCE [LARGE SCALE GENOMIC DNA]</scope>
    <source>
        <strain evidence="1 2">SOSP1-30</strain>
    </source>
</reference>